<name>A0A6I4KWU6_9PSED</name>
<dbReference type="NCBIfam" id="NF008221">
    <property type="entry name" value="PRK10992.1"/>
    <property type="match status" value="1"/>
</dbReference>
<keyword evidence="7" id="KW-1185">Reference proteome</keyword>
<dbReference type="Proteomes" id="UP000429555">
    <property type="component" value="Unassembled WGS sequence"/>
</dbReference>
<reference evidence="6 7" key="1">
    <citation type="submission" date="2019-11" db="EMBL/GenBank/DDBJ databases">
        <title>Pseudomonas flavidum sp. nov., isolated from Baiyang Lake.</title>
        <authorList>
            <person name="Zhao Y."/>
        </authorList>
    </citation>
    <scope>NUCLEOTIDE SEQUENCE [LARGE SCALE GENOMIC DNA]</scope>
    <source>
        <strain evidence="7">R-22-3 w-18</strain>
    </source>
</reference>
<protein>
    <submittedName>
        <fullName evidence="6">Iron-sulfur cluster repair protein YtfE</fullName>
    </submittedName>
</protein>
<sequence length="218" mass="24799">MGDELLEQSLGQLACAIPGATRIFHHYHLDFCCGGATALREAAEAKGLDALGIALQLLRCQQEQAPASDWREAPTGELIEHILVRYHQRHREQLPELIRLAQRVEHVHFDKASCPHGLTEFLHELREELELHMQKEEQILFPMLRHGSGLAHGPIGMMRYEHDQHGAALARLGQLTNQMQAPEGACNTWQALYRGLAELRDDLMEHIHLENNVLFTRH</sequence>
<dbReference type="Gene3D" id="1.20.120.520">
    <property type="entry name" value="nmb1532 protein domain like"/>
    <property type="match status" value="1"/>
</dbReference>
<keyword evidence="3" id="KW-0479">Metal-binding</keyword>
<proteinExistence type="predicted"/>
<dbReference type="InterPro" id="IPR019903">
    <property type="entry name" value="RIC_family"/>
</dbReference>
<keyword evidence="4" id="KW-0408">Iron</keyword>
<organism evidence="6 7">
    <name type="scientific">Pseudomonas xionganensis</name>
    <dbReference type="NCBI Taxonomy" id="2654845"/>
    <lineage>
        <taxon>Bacteria</taxon>
        <taxon>Pseudomonadati</taxon>
        <taxon>Pseudomonadota</taxon>
        <taxon>Gammaproteobacteria</taxon>
        <taxon>Pseudomonadales</taxon>
        <taxon>Pseudomonadaceae</taxon>
        <taxon>Pseudomonas</taxon>
    </lineage>
</organism>
<comment type="subcellular location">
    <subcellularLocation>
        <location evidence="1">Cytoplasm</location>
    </subcellularLocation>
</comment>
<feature type="domain" description="Hemerythrin-like" evidence="5">
    <location>
        <begin position="80"/>
        <end position="216"/>
    </location>
</feature>
<keyword evidence="2" id="KW-0963">Cytoplasm</keyword>
<dbReference type="InterPro" id="IPR012312">
    <property type="entry name" value="Hemerythrin-like"/>
</dbReference>
<evidence type="ECO:0000313" key="7">
    <source>
        <dbReference type="Proteomes" id="UP000429555"/>
    </source>
</evidence>
<dbReference type="GO" id="GO:0046872">
    <property type="term" value="F:metal ion binding"/>
    <property type="evidence" value="ECO:0007669"/>
    <property type="project" value="UniProtKB-KW"/>
</dbReference>
<evidence type="ECO:0000256" key="2">
    <source>
        <dbReference type="ARBA" id="ARBA00022490"/>
    </source>
</evidence>
<dbReference type="NCBIfam" id="TIGR03652">
    <property type="entry name" value="FeS_repair_RIC"/>
    <property type="match status" value="1"/>
</dbReference>
<evidence type="ECO:0000259" key="5">
    <source>
        <dbReference type="Pfam" id="PF01814"/>
    </source>
</evidence>
<dbReference type="Pfam" id="PF01814">
    <property type="entry name" value="Hemerythrin"/>
    <property type="match status" value="1"/>
</dbReference>
<dbReference type="RefSeq" id="WP_160343930.1">
    <property type="nucleotide sequence ID" value="NZ_WKJZ01000001.1"/>
</dbReference>
<dbReference type="PANTHER" id="PTHR36438:SF1">
    <property type="entry name" value="IRON-SULFUR CLUSTER REPAIR PROTEIN YTFE"/>
    <property type="match status" value="1"/>
</dbReference>
<gene>
    <name evidence="6" type="primary">ytfE</name>
    <name evidence="6" type="ORF">GJV18_06720</name>
</gene>
<dbReference type="PANTHER" id="PTHR36438">
    <property type="entry name" value="IRON-SULFUR CLUSTER REPAIR PROTEIN YTFE"/>
    <property type="match status" value="1"/>
</dbReference>
<evidence type="ECO:0000256" key="3">
    <source>
        <dbReference type="ARBA" id="ARBA00022723"/>
    </source>
</evidence>
<evidence type="ECO:0000256" key="4">
    <source>
        <dbReference type="ARBA" id="ARBA00023004"/>
    </source>
</evidence>
<dbReference type="GO" id="GO:0005737">
    <property type="term" value="C:cytoplasm"/>
    <property type="evidence" value="ECO:0007669"/>
    <property type="project" value="UniProtKB-SubCell"/>
</dbReference>
<evidence type="ECO:0000313" key="6">
    <source>
        <dbReference type="EMBL" id="MVW75006.1"/>
    </source>
</evidence>
<dbReference type="EMBL" id="WKJZ01000001">
    <property type="protein sequence ID" value="MVW75006.1"/>
    <property type="molecule type" value="Genomic_DNA"/>
</dbReference>
<dbReference type="Pfam" id="PF04405">
    <property type="entry name" value="ScdA_N"/>
    <property type="match status" value="1"/>
</dbReference>
<comment type="caution">
    <text evidence="6">The sequence shown here is derived from an EMBL/GenBank/DDBJ whole genome shotgun (WGS) entry which is preliminary data.</text>
</comment>
<accession>A0A6I4KWU6</accession>
<evidence type="ECO:0000256" key="1">
    <source>
        <dbReference type="ARBA" id="ARBA00004496"/>
    </source>
</evidence>
<dbReference type="AlphaFoldDB" id="A0A6I4KWU6"/>